<protein>
    <submittedName>
        <fullName evidence="1">Uncharacterized protein</fullName>
    </submittedName>
</protein>
<sequence length="76" mass="8657">MKGYLRQPFIVKRTDGIETIKVVINTIFVRPTNDGVELFKQAEQATIGLLIRNERLKPSHDQEELYVLSSCGLIVI</sequence>
<name>A0A317U857_9GAMM</name>
<organism evidence="1 2">
    <name type="scientific">Legionella qingyii</name>
    <dbReference type="NCBI Taxonomy" id="2184757"/>
    <lineage>
        <taxon>Bacteria</taxon>
        <taxon>Pseudomonadati</taxon>
        <taxon>Pseudomonadota</taxon>
        <taxon>Gammaproteobacteria</taxon>
        <taxon>Legionellales</taxon>
        <taxon>Legionellaceae</taxon>
        <taxon>Legionella</taxon>
    </lineage>
</organism>
<proteinExistence type="predicted"/>
<evidence type="ECO:0000313" key="2">
    <source>
        <dbReference type="Proteomes" id="UP000247152"/>
    </source>
</evidence>
<dbReference type="AlphaFoldDB" id="A0A317U857"/>
<reference evidence="1 2" key="1">
    <citation type="submission" date="2018-05" db="EMBL/GenBank/DDBJ databases">
        <title>Legionella qingyii sp.nov., whole genome shotgun sequence.</title>
        <authorList>
            <person name="Wu H."/>
            <person name="Zhu Q."/>
            <person name="Hu C."/>
        </authorList>
    </citation>
    <scope>NUCLEOTIDE SEQUENCE [LARGE SCALE GENOMIC DNA]</scope>
    <source>
        <strain evidence="1 2">HEB18</strain>
    </source>
</reference>
<gene>
    <name evidence="1" type="ORF">DGG96_01290</name>
</gene>
<dbReference type="EMBL" id="QHJG01000002">
    <property type="protein sequence ID" value="PWY57378.1"/>
    <property type="molecule type" value="Genomic_DNA"/>
</dbReference>
<dbReference type="Proteomes" id="UP000247152">
    <property type="component" value="Unassembled WGS sequence"/>
</dbReference>
<accession>A0A317U857</accession>
<evidence type="ECO:0000313" key="1">
    <source>
        <dbReference type="EMBL" id="PWY57378.1"/>
    </source>
</evidence>
<comment type="caution">
    <text evidence="1">The sequence shown here is derived from an EMBL/GenBank/DDBJ whole genome shotgun (WGS) entry which is preliminary data.</text>
</comment>